<keyword evidence="10" id="KW-1185">Reference proteome</keyword>
<dbReference type="GO" id="GO:0005524">
    <property type="term" value="F:ATP binding"/>
    <property type="evidence" value="ECO:0007669"/>
    <property type="project" value="UniProtKB-KW"/>
</dbReference>
<dbReference type="RefSeq" id="WP_233389142.1">
    <property type="nucleotide sequence ID" value="NZ_JAJTWT010000001.1"/>
</dbReference>
<dbReference type="SUPFAM" id="SSF52172">
    <property type="entry name" value="CheY-like"/>
    <property type="match status" value="1"/>
</dbReference>
<dbReference type="Pfam" id="PF00512">
    <property type="entry name" value="HisKA"/>
    <property type="match status" value="1"/>
</dbReference>
<accession>A0ABS8X6Q9</accession>
<dbReference type="SMART" id="SM00448">
    <property type="entry name" value="REC"/>
    <property type="match status" value="1"/>
</dbReference>
<sequence>MLLLQGSAAFASGAQAGVDQTWRDRFVLGDFAQTMRDPVRAAREGRVALDAAQRSGDLQAQLKAAASYFLAMDENTGDCAVVDPVINAAKSRRQEFAVELFDVAAAAYLSLSDQHCKSFLQPDELEALARQLGDPARMYFVLGARALATLKENRFNDAIQTLAEQPNYAISQPQVVFSLHNRAQAELAANPASNAARALLADALPRIVASQYPALYLSQQVLSFRMEFAARHDVAAFDHMKQALPGTLKGVLGACPSGFDLVTFARAKVTAGRPGEALALLDEARKFNSNCKKLVALRSRVALEACTALGTPDALARGQREIEQMDALLADTRSFGPQTVRAFKSRAASFWERFGRYEEALRALRESNKAGEELQRISSETARVELQEKLNVAAKDKENAELKAESELQAARQRGWMMAFGAAAVGVAATAVALAVAMRRGRRLVQVSAELALRNRELEQRSASRIRLLAAACHDLRQPAHALGMLAELGADAQRESSRFVAWLQSVRRSTASLGEMLDELMDLGRLDGGHYTPQLAVVSLAELLHDVMLHFGGLAKRKGLSLDVPPADGHVMSDGHLLRRILFNLVSNAIKYTDSGFVRVRLQYSGPTVCLTVQDSGSGIPPHRLEDVFRDRVRLDPAKAAEGLGIGLSIVRRAAELLGHKLNLSSSPGEGTTVALTLPLIAEAPLPEPVPAAGAVGGGRGVLALLEDDVEVRDAMAALLQRWGYTVHAAADVEGVLASLESNPLAPALVISDLHLGASDGLTEVARLRDVLQAPALPALLVTGDLDAAIASQAAQASVYVAHKPLAPRKLSALVAQLLQIPALDRGAEPAGSPAACVHDGGAVYGDGPLHRQAG</sequence>
<feature type="domain" description="Response regulatory" evidence="8">
    <location>
        <begin position="703"/>
        <end position="820"/>
    </location>
</feature>
<dbReference type="InterPro" id="IPR011006">
    <property type="entry name" value="CheY-like_superfamily"/>
</dbReference>
<dbReference type="InterPro" id="IPR003661">
    <property type="entry name" value="HisK_dim/P_dom"/>
</dbReference>
<dbReference type="CDD" id="cd00156">
    <property type="entry name" value="REC"/>
    <property type="match status" value="1"/>
</dbReference>
<keyword evidence="5" id="KW-0175">Coiled coil</keyword>
<dbReference type="InterPro" id="IPR001789">
    <property type="entry name" value="Sig_transdc_resp-reg_receiver"/>
</dbReference>
<keyword evidence="6" id="KW-0812">Transmembrane</keyword>
<proteinExistence type="predicted"/>
<evidence type="ECO:0000256" key="2">
    <source>
        <dbReference type="ARBA" id="ARBA00012438"/>
    </source>
</evidence>
<dbReference type="EC" id="2.7.13.3" evidence="2"/>
<evidence type="ECO:0000259" key="8">
    <source>
        <dbReference type="PROSITE" id="PS50110"/>
    </source>
</evidence>
<evidence type="ECO:0000256" key="3">
    <source>
        <dbReference type="ARBA" id="ARBA00022553"/>
    </source>
</evidence>
<evidence type="ECO:0000256" key="1">
    <source>
        <dbReference type="ARBA" id="ARBA00000085"/>
    </source>
</evidence>
<dbReference type="Gene3D" id="1.10.287.130">
    <property type="match status" value="1"/>
</dbReference>
<name>A0ABS8X6Q9_9BURK</name>
<feature type="transmembrane region" description="Helical" evidence="6">
    <location>
        <begin position="416"/>
        <end position="437"/>
    </location>
</feature>
<dbReference type="Pfam" id="PF02518">
    <property type="entry name" value="HATPase_c"/>
    <property type="match status" value="1"/>
</dbReference>
<evidence type="ECO:0000256" key="6">
    <source>
        <dbReference type="SAM" id="Phobius"/>
    </source>
</evidence>
<dbReference type="Pfam" id="PF00072">
    <property type="entry name" value="Response_reg"/>
    <property type="match status" value="1"/>
</dbReference>
<feature type="modified residue" description="4-aspartylphosphate" evidence="4">
    <location>
        <position position="754"/>
    </location>
</feature>
<evidence type="ECO:0000313" key="9">
    <source>
        <dbReference type="EMBL" id="MCE4536139.1"/>
    </source>
</evidence>
<comment type="caution">
    <text evidence="9">The sequence shown here is derived from an EMBL/GenBank/DDBJ whole genome shotgun (WGS) entry which is preliminary data.</text>
</comment>
<keyword evidence="9" id="KW-0547">Nucleotide-binding</keyword>
<dbReference type="EMBL" id="JAJTWT010000001">
    <property type="protein sequence ID" value="MCE4536139.1"/>
    <property type="molecule type" value="Genomic_DNA"/>
</dbReference>
<reference evidence="9 10" key="1">
    <citation type="submission" date="2021-12" db="EMBL/GenBank/DDBJ databases">
        <title>Genome seq of p7.</title>
        <authorList>
            <person name="Seo T."/>
        </authorList>
    </citation>
    <scope>NUCLEOTIDE SEQUENCE [LARGE SCALE GENOMIC DNA]</scope>
    <source>
        <strain evidence="9 10">P7</strain>
    </source>
</reference>
<dbReference type="Proteomes" id="UP001201463">
    <property type="component" value="Unassembled WGS sequence"/>
</dbReference>
<dbReference type="SMART" id="SM00388">
    <property type="entry name" value="HisKA"/>
    <property type="match status" value="1"/>
</dbReference>
<dbReference type="InterPro" id="IPR036890">
    <property type="entry name" value="HATPase_C_sf"/>
</dbReference>
<dbReference type="InterPro" id="IPR036097">
    <property type="entry name" value="HisK_dim/P_sf"/>
</dbReference>
<dbReference type="SUPFAM" id="SSF47384">
    <property type="entry name" value="Homodimeric domain of signal transducing histidine kinase"/>
    <property type="match status" value="1"/>
</dbReference>
<evidence type="ECO:0000313" key="10">
    <source>
        <dbReference type="Proteomes" id="UP001201463"/>
    </source>
</evidence>
<dbReference type="InterPro" id="IPR003594">
    <property type="entry name" value="HATPase_dom"/>
</dbReference>
<dbReference type="Gene3D" id="3.30.565.10">
    <property type="entry name" value="Histidine kinase-like ATPase, C-terminal domain"/>
    <property type="match status" value="1"/>
</dbReference>
<dbReference type="CDD" id="cd00082">
    <property type="entry name" value="HisKA"/>
    <property type="match status" value="1"/>
</dbReference>
<dbReference type="PANTHER" id="PTHR43547:SF2">
    <property type="entry name" value="HYBRID SIGNAL TRANSDUCTION HISTIDINE KINASE C"/>
    <property type="match status" value="1"/>
</dbReference>
<gene>
    <name evidence="9" type="ORF">LXT12_02570</name>
</gene>
<evidence type="ECO:0000256" key="5">
    <source>
        <dbReference type="SAM" id="Coils"/>
    </source>
</evidence>
<dbReference type="SUPFAM" id="SSF55874">
    <property type="entry name" value="ATPase domain of HSP90 chaperone/DNA topoisomerase II/histidine kinase"/>
    <property type="match status" value="1"/>
</dbReference>
<protein>
    <recommendedName>
        <fullName evidence="2">histidine kinase</fullName>
        <ecNumber evidence="2">2.7.13.3</ecNumber>
    </recommendedName>
</protein>
<keyword evidence="3 4" id="KW-0597">Phosphoprotein</keyword>
<comment type="catalytic activity">
    <reaction evidence="1">
        <text>ATP + protein L-histidine = ADP + protein N-phospho-L-histidine.</text>
        <dbReference type="EC" id="2.7.13.3"/>
    </reaction>
</comment>
<dbReference type="PROSITE" id="PS50109">
    <property type="entry name" value="HIS_KIN"/>
    <property type="match status" value="1"/>
</dbReference>
<dbReference type="PROSITE" id="PS50110">
    <property type="entry name" value="RESPONSE_REGULATORY"/>
    <property type="match status" value="1"/>
</dbReference>
<dbReference type="SMART" id="SM00387">
    <property type="entry name" value="HATPase_c"/>
    <property type="match status" value="1"/>
</dbReference>
<dbReference type="InterPro" id="IPR005467">
    <property type="entry name" value="His_kinase_dom"/>
</dbReference>
<keyword evidence="6" id="KW-1133">Transmembrane helix</keyword>
<dbReference type="Gene3D" id="3.40.50.2300">
    <property type="match status" value="1"/>
</dbReference>
<dbReference type="PRINTS" id="PR00344">
    <property type="entry name" value="BCTRLSENSOR"/>
</dbReference>
<feature type="domain" description="Histidine kinase" evidence="7">
    <location>
        <begin position="471"/>
        <end position="683"/>
    </location>
</feature>
<dbReference type="PANTHER" id="PTHR43547">
    <property type="entry name" value="TWO-COMPONENT HISTIDINE KINASE"/>
    <property type="match status" value="1"/>
</dbReference>
<feature type="coiled-coil region" evidence="5">
    <location>
        <begin position="383"/>
        <end position="414"/>
    </location>
</feature>
<keyword evidence="9" id="KW-0067">ATP-binding</keyword>
<dbReference type="InterPro" id="IPR004358">
    <property type="entry name" value="Sig_transdc_His_kin-like_C"/>
</dbReference>
<keyword evidence="6" id="KW-0472">Membrane</keyword>
<evidence type="ECO:0000256" key="4">
    <source>
        <dbReference type="PROSITE-ProRule" id="PRU00169"/>
    </source>
</evidence>
<evidence type="ECO:0000259" key="7">
    <source>
        <dbReference type="PROSITE" id="PS50109"/>
    </source>
</evidence>
<organism evidence="9 10">
    <name type="scientific">Pelomonas caseinilytica</name>
    <dbReference type="NCBI Taxonomy" id="2906763"/>
    <lineage>
        <taxon>Bacteria</taxon>
        <taxon>Pseudomonadati</taxon>
        <taxon>Pseudomonadota</taxon>
        <taxon>Betaproteobacteria</taxon>
        <taxon>Burkholderiales</taxon>
        <taxon>Sphaerotilaceae</taxon>
        <taxon>Roseateles</taxon>
    </lineage>
</organism>